<keyword evidence="6" id="KW-1185">Reference proteome</keyword>
<comment type="similarity">
    <text evidence="1">Belongs to the caleosin family.</text>
</comment>
<evidence type="ECO:0000256" key="1">
    <source>
        <dbReference type="ARBA" id="ARBA00006765"/>
    </source>
</evidence>
<feature type="domain" description="EF-hand" evidence="4">
    <location>
        <begin position="145"/>
        <end position="168"/>
    </location>
</feature>
<dbReference type="Pfam" id="PF05042">
    <property type="entry name" value="Caleosin"/>
    <property type="match status" value="1"/>
</dbReference>
<reference evidence="5" key="2">
    <citation type="submission" date="2018-08" db="UniProtKB">
        <authorList>
            <consortium name="EnsemblPlants"/>
        </authorList>
    </citation>
    <scope>IDENTIFICATION</scope>
    <source>
        <strain evidence="5">Yugu1</strain>
    </source>
</reference>
<organism evidence="5 6">
    <name type="scientific">Setaria italica</name>
    <name type="common">Foxtail millet</name>
    <name type="synonym">Panicum italicum</name>
    <dbReference type="NCBI Taxonomy" id="4555"/>
    <lineage>
        <taxon>Eukaryota</taxon>
        <taxon>Viridiplantae</taxon>
        <taxon>Streptophyta</taxon>
        <taxon>Embryophyta</taxon>
        <taxon>Tracheophyta</taxon>
        <taxon>Spermatophyta</taxon>
        <taxon>Magnoliopsida</taxon>
        <taxon>Liliopsida</taxon>
        <taxon>Poales</taxon>
        <taxon>Poaceae</taxon>
        <taxon>PACMAD clade</taxon>
        <taxon>Panicoideae</taxon>
        <taxon>Panicodae</taxon>
        <taxon>Paniceae</taxon>
        <taxon>Cenchrinae</taxon>
        <taxon>Setaria</taxon>
    </lineage>
</organism>
<feature type="transmembrane region" description="Helical" evidence="3">
    <location>
        <begin position="161"/>
        <end position="183"/>
    </location>
</feature>
<dbReference type="InterPro" id="IPR002048">
    <property type="entry name" value="EF_hand_dom"/>
</dbReference>
<accession>K3YU83</accession>
<feature type="compositionally biased region" description="Basic and acidic residues" evidence="2">
    <location>
        <begin position="80"/>
        <end position="97"/>
    </location>
</feature>
<dbReference type="STRING" id="4555.K3YU83"/>
<dbReference type="InterPro" id="IPR007736">
    <property type="entry name" value="Caleosin-related"/>
</dbReference>
<dbReference type="PANTHER" id="PTHR31495">
    <property type="entry name" value="PEROXYGENASE 3-RELATED"/>
    <property type="match status" value="1"/>
</dbReference>
<dbReference type="GO" id="GO:0005509">
    <property type="term" value="F:calcium ion binding"/>
    <property type="evidence" value="ECO:0000318"/>
    <property type="project" value="GO_Central"/>
</dbReference>
<dbReference type="FunCoup" id="K3YU83">
    <property type="interactions" value="627"/>
</dbReference>
<evidence type="ECO:0000256" key="2">
    <source>
        <dbReference type="SAM" id="MobiDB-lite"/>
    </source>
</evidence>
<evidence type="ECO:0000259" key="4">
    <source>
        <dbReference type="PROSITE" id="PS50222"/>
    </source>
</evidence>
<evidence type="ECO:0000313" key="6">
    <source>
        <dbReference type="Proteomes" id="UP000004995"/>
    </source>
</evidence>
<dbReference type="PROSITE" id="PS50222">
    <property type="entry name" value="EF_HAND_2"/>
    <property type="match status" value="1"/>
</dbReference>
<dbReference type="Gramene" id="KQL31401">
    <property type="protein sequence ID" value="KQL31401"/>
    <property type="gene ID" value="SETIT_017829mg"/>
</dbReference>
<dbReference type="Proteomes" id="UP000004995">
    <property type="component" value="Unassembled WGS sequence"/>
</dbReference>
<name>K3YU83_SETIT</name>
<dbReference type="InParanoid" id="K3YU83"/>
<evidence type="ECO:0000256" key="3">
    <source>
        <dbReference type="SAM" id="Phobius"/>
    </source>
</evidence>
<feature type="compositionally biased region" description="Polar residues" evidence="2">
    <location>
        <begin position="53"/>
        <end position="66"/>
    </location>
</feature>
<dbReference type="EMBL" id="AGNK02000541">
    <property type="status" value="NOT_ANNOTATED_CDS"/>
    <property type="molecule type" value="Genomic_DNA"/>
</dbReference>
<dbReference type="AlphaFoldDB" id="K3YU83"/>
<keyword evidence="3" id="KW-1133">Transmembrane helix</keyword>
<dbReference type="EnsemblPlants" id="KQL31401">
    <property type="protein sequence ID" value="KQL31401"/>
    <property type="gene ID" value="SETIT_017829mg"/>
</dbReference>
<feature type="transmembrane region" description="Helical" evidence="3">
    <location>
        <begin position="108"/>
        <end position="130"/>
    </location>
</feature>
<keyword evidence="3" id="KW-0472">Membrane</keyword>
<dbReference type="GO" id="GO:0004497">
    <property type="term" value="F:monooxygenase activity"/>
    <property type="evidence" value="ECO:0000318"/>
    <property type="project" value="GO_Central"/>
</dbReference>
<dbReference type="eggNOG" id="ENOG502QTJ2">
    <property type="taxonomic scope" value="Eukaryota"/>
</dbReference>
<protein>
    <recommendedName>
        <fullName evidence="4">EF-hand domain-containing protein</fullName>
    </recommendedName>
</protein>
<proteinExistence type="inferred from homology"/>
<feature type="region of interest" description="Disordered" evidence="2">
    <location>
        <begin position="45"/>
        <end position="107"/>
    </location>
</feature>
<reference evidence="6" key="1">
    <citation type="journal article" date="2012" name="Nat. Biotechnol.">
        <title>Reference genome sequence of the model plant Setaria.</title>
        <authorList>
            <person name="Bennetzen J.L."/>
            <person name="Schmutz J."/>
            <person name="Wang H."/>
            <person name="Percifield R."/>
            <person name="Hawkins J."/>
            <person name="Pontaroli A.C."/>
            <person name="Estep M."/>
            <person name="Feng L."/>
            <person name="Vaughn J.N."/>
            <person name="Grimwood J."/>
            <person name="Jenkins J."/>
            <person name="Barry K."/>
            <person name="Lindquist E."/>
            <person name="Hellsten U."/>
            <person name="Deshpande S."/>
            <person name="Wang X."/>
            <person name="Wu X."/>
            <person name="Mitros T."/>
            <person name="Triplett J."/>
            <person name="Yang X."/>
            <person name="Ye C.Y."/>
            <person name="Mauro-Herrera M."/>
            <person name="Wang L."/>
            <person name="Li P."/>
            <person name="Sharma M."/>
            <person name="Sharma R."/>
            <person name="Ronald P.C."/>
            <person name="Panaud O."/>
            <person name="Kellogg E.A."/>
            <person name="Brutnell T.P."/>
            <person name="Doust A.N."/>
            <person name="Tuskan G.A."/>
            <person name="Rokhsar D."/>
            <person name="Devos K.M."/>
        </authorList>
    </citation>
    <scope>NUCLEOTIDE SEQUENCE [LARGE SCALE GENOMIC DNA]</scope>
    <source>
        <strain evidence="6">cv. Yugu1</strain>
    </source>
</reference>
<dbReference type="HOGENOM" id="CLU_062049_2_0_1"/>
<sequence>MRVRPGWPRPNSLAAARAAGARGHATPRCSCRACGKGSGAWSRVRVGDVTVQDRGTSNRPTSTSRAATAELNKPPRRKGRGEGPVRARGTDSIERESPGMGGAPRRPAAMAAVPSSLLLFAVLFVGRAAAYGDGATALHRHAAFFDRDGDGVVTLSETYGAFRALGFGFGLSSVSAAFINGALGSKCRPENATSSKLDIYIEDIQNGKHGSDTGSYDTEGRFIPEKFEEIFAKHAKTVPDALTSDEIDQLLQANRQPGDYAGWAGAEAEWKILYSLGKDKDGLLHKDVARSVYDGSLFHRLAPNWNSPDKEKLRREN</sequence>
<evidence type="ECO:0000313" key="5">
    <source>
        <dbReference type="EnsemblPlants" id="KQL31401"/>
    </source>
</evidence>
<dbReference type="PANTHER" id="PTHR31495:SF2">
    <property type="entry name" value="OS02G0734600 PROTEIN"/>
    <property type="match status" value="1"/>
</dbReference>
<keyword evidence="3" id="KW-0812">Transmembrane</keyword>